<dbReference type="Pfam" id="PF01300">
    <property type="entry name" value="Sua5_yciO_yrdC"/>
    <property type="match status" value="1"/>
</dbReference>
<keyword evidence="7" id="KW-0548">Nucleotidyltransferase</keyword>
<evidence type="ECO:0000256" key="9">
    <source>
        <dbReference type="ARBA" id="ARBA00022840"/>
    </source>
</evidence>
<dbReference type="GO" id="GO:0006450">
    <property type="term" value="P:regulation of translational fidelity"/>
    <property type="evidence" value="ECO:0007669"/>
    <property type="project" value="TreeGrafter"/>
</dbReference>
<sequence>MVLEIKKAVKCLNNGGIIIYPSDTLWAIGCDATNQSSIDKIYKIKKRNKSMPFICLMNNYKMIEKYTNINQSTKDIINSQKGPTTVIYDEVKNIETFSKSIAIRIPNDIFCQNLLNTFDKPIISTSVNMSGDSYPFYFKEIDKVILNQVDYKVNLYIDKKLDKASKIIKIREDNSIKTIRS</sequence>
<evidence type="ECO:0000259" key="12">
    <source>
        <dbReference type="PROSITE" id="PS51163"/>
    </source>
</evidence>
<evidence type="ECO:0000256" key="2">
    <source>
        <dbReference type="ARBA" id="ARBA00007663"/>
    </source>
</evidence>
<feature type="domain" description="YrdC-like" evidence="12">
    <location>
        <begin position="2"/>
        <end position="181"/>
    </location>
</feature>
<dbReference type="EC" id="2.7.7.87" evidence="3"/>
<dbReference type="GO" id="GO:0005737">
    <property type="term" value="C:cytoplasm"/>
    <property type="evidence" value="ECO:0007669"/>
    <property type="project" value="UniProtKB-SubCell"/>
</dbReference>
<keyword evidence="9" id="KW-0067">ATP-binding</keyword>
<organism evidence="13">
    <name type="scientific">marine metagenome</name>
    <dbReference type="NCBI Taxonomy" id="408172"/>
    <lineage>
        <taxon>unclassified sequences</taxon>
        <taxon>metagenomes</taxon>
        <taxon>ecological metagenomes</taxon>
    </lineage>
</organism>
<keyword evidence="5" id="KW-0808">Transferase</keyword>
<dbReference type="InterPro" id="IPR050156">
    <property type="entry name" value="TC-AMP_synthase_SUA5"/>
</dbReference>
<evidence type="ECO:0000256" key="6">
    <source>
        <dbReference type="ARBA" id="ARBA00022694"/>
    </source>
</evidence>
<proteinExistence type="inferred from homology"/>
<evidence type="ECO:0000256" key="3">
    <source>
        <dbReference type="ARBA" id="ARBA00012584"/>
    </source>
</evidence>
<keyword evidence="8" id="KW-0547">Nucleotide-binding</keyword>
<evidence type="ECO:0000256" key="11">
    <source>
        <dbReference type="ARBA" id="ARBA00048366"/>
    </source>
</evidence>
<evidence type="ECO:0000256" key="4">
    <source>
        <dbReference type="ARBA" id="ARBA00022490"/>
    </source>
</evidence>
<evidence type="ECO:0000256" key="7">
    <source>
        <dbReference type="ARBA" id="ARBA00022695"/>
    </source>
</evidence>
<dbReference type="InterPro" id="IPR006070">
    <property type="entry name" value="Sua5-like_dom"/>
</dbReference>
<evidence type="ECO:0000256" key="5">
    <source>
        <dbReference type="ARBA" id="ARBA00022679"/>
    </source>
</evidence>
<evidence type="ECO:0000313" key="13">
    <source>
        <dbReference type="EMBL" id="SUZ83245.1"/>
    </source>
</evidence>
<dbReference type="GO" id="GO:0008033">
    <property type="term" value="P:tRNA processing"/>
    <property type="evidence" value="ECO:0007669"/>
    <property type="project" value="UniProtKB-KW"/>
</dbReference>
<evidence type="ECO:0000256" key="8">
    <source>
        <dbReference type="ARBA" id="ARBA00022741"/>
    </source>
</evidence>
<keyword evidence="4" id="KW-0963">Cytoplasm</keyword>
<comment type="catalytic activity">
    <reaction evidence="11">
        <text>L-threonine + hydrogencarbonate + ATP = L-threonylcarbamoyladenylate + diphosphate + H2O</text>
        <dbReference type="Rhea" id="RHEA:36407"/>
        <dbReference type="ChEBI" id="CHEBI:15377"/>
        <dbReference type="ChEBI" id="CHEBI:17544"/>
        <dbReference type="ChEBI" id="CHEBI:30616"/>
        <dbReference type="ChEBI" id="CHEBI:33019"/>
        <dbReference type="ChEBI" id="CHEBI:57926"/>
        <dbReference type="ChEBI" id="CHEBI:73682"/>
        <dbReference type="EC" id="2.7.7.87"/>
    </reaction>
</comment>
<accession>A0A381QV39</accession>
<dbReference type="EMBL" id="UINC01001542">
    <property type="protein sequence ID" value="SUZ83245.1"/>
    <property type="molecule type" value="Genomic_DNA"/>
</dbReference>
<name>A0A381QV39_9ZZZZ</name>
<dbReference type="GO" id="GO:0003725">
    <property type="term" value="F:double-stranded RNA binding"/>
    <property type="evidence" value="ECO:0007669"/>
    <property type="project" value="InterPro"/>
</dbReference>
<evidence type="ECO:0000256" key="1">
    <source>
        <dbReference type="ARBA" id="ARBA00004496"/>
    </source>
</evidence>
<reference evidence="13" key="1">
    <citation type="submission" date="2018-05" db="EMBL/GenBank/DDBJ databases">
        <authorList>
            <person name="Lanie J.A."/>
            <person name="Ng W.-L."/>
            <person name="Kazmierczak K.M."/>
            <person name="Andrzejewski T.M."/>
            <person name="Davidsen T.M."/>
            <person name="Wayne K.J."/>
            <person name="Tettelin H."/>
            <person name="Glass J.I."/>
            <person name="Rusch D."/>
            <person name="Podicherti R."/>
            <person name="Tsui H.-C.T."/>
            <person name="Winkler M.E."/>
        </authorList>
    </citation>
    <scope>NUCLEOTIDE SEQUENCE</scope>
</reference>
<dbReference type="SUPFAM" id="SSF55821">
    <property type="entry name" value="YrdC/RibB"/>
    <property type="match status" value="1"/>
</dbReference>
<keyword evidence="6" id="KW-0819">tRNA processing</keyword>
<comment type="similarity">
    <text evidence="2">Belongs to the SUA5 family.</text>
</comment>
<dbReference type="GO" id="GO:0000049">
    <property type="term" value="F:tRNA binding"/>
    <property type="evidence" value="ECO:0007669"/>
    <property type="project" value="TreeGrafter"/>
</dbReference>
<dbReference type="Gene3D" id="3.90.870.10">
    <property type="entry name" value="DHBP synthase"/>
    <property type="match status" value="1"/>
</dbReference>
<evidence type="ECO:0000256" key="10">
    <source>
        <dbReference type="ARBA" id="ARBA00029774"/>
    </source>
</evidence>
<dbReference type="PROSITE" id="PS51163">
    <property type="entry name" value="YRDC"/>
    <property type="match status" value="1"/>
</dbReference>
<dbReference type="PANTHER" id="PTHR17490">
    <property type="entry name" value="SUA5"/>
    <property type="match status" value="1"/>
</dbReference>
<protein>
    <recommendedName>
        <fullName evidence="10">L-threonylcarbamoyladenylate synthase</fullName>
        <ecNumber evidence="3">2.7.7.87</ecNumber>
    </recommendedName>
    <alternativeName>
        <fullName evidence="10">L-threonylcarbamoyladenylate synthase</fullName>
    </alternativeName>
</protein>
<dbReference type="AlphaFoldDB" id="A0A381QV39"/>
<gene>
    <name evidence="13" type="ORF">METZ01_LOCUS36099</name>
</gene>
<comment type="subcellular location">
    <subcellularLocation>
        <location evidence="1">Cytoplasm</location>
    </subcellularLocation>
</comment>
<dbReference type="GO" id="GO:0005524">
    <property type="term" value="F:ATP binding"/>
    <property type="evidence" value="ECO:0007669"/>
    <property type="project" value="UniProtKB-KW"/>
</dbReference>
<dbReference type="InterPro" id="IPR017945">
    <property type="entry name" value="DHBP_synth_RibB-like_a/b_dom"/>
</dbReference>
<dbReference type="GO" id="GO:0061710">
    <property type="term" value="F:L-threonylcarbamoyladenylate synthase"/>
    <property type="evidence" value="ECO:0007669"/>
    <property type="project" value="UniProtKB-EC"/>
</dbReference>
<dbReference type="PANTHER" id="PTHR17490:SF16">
    <property type="entry name" value="THREONYLCARBAMOYL-AMP SYNTHASE"/>
    <property type="match status" value="1"/>
</dbReference>
<dbReference type="NCBIfam" id="TIGR00057">
    <property type="entry name" value="L-threonylcarbamoyladenylate synthase"/>
    <property type="match status" value="1"/>
</dbReference>